<comment type="caution">
    <text evidence="1">The sequence shown here is derived from an EMBL/GenBank/DDBJ whole genome shotgun (WGS) entry which is preliminary data.</text>
</comment>
<protein>
    <submittedName>
        <fullName evidence="1">Uncharacterized protein</fullName>
    </submittedName>
</protein>
<organism evidence="1 2">
    <name type="scientific">Paenibacillus arenilitoris</name>
    <dbReference type="NCBI Taxonomy" id="2772299"/>
    <lineage>
        <taxon>Bacteria</taxon>
        <taxon>Bacillati</taxon>
        <taxon>Bacillota</taxon>
        <taxon>Bacilli</taxon>
        <taxon>Bacillales</taxon>
        <taxon>Paenibacillaceae</taxon>
        <taxon>Paenibacillus</taxon>
    </lineage>
</organism>
<dbReference type="Proteomes" id="UP000632125">
    <property type="component" value="Unassembled WGS sequence"/>
</dbReference>
<dbReference type="RefSeq" id="WP_190867129.1">
    <property type="nucleotide sequence ID" value="NZ_JACXIY010000048.1"/>
</dbReference>
<sequence length="121" mass="13655">MNLNACAQGRQCRSRFMNLLVIVPLLLAALFAYQAGNSFEQTAGASRFHAAVRSAYSYSDRRNAKRKTPLPDNAIIHAFVHALYLRRLFATSLLQALRTTVPQRLREQVMAPIKFTSRFVA</sequence>
<evidence type="ECO:0000313" key="1">
    <source>
        <dbReference type="EMBL" id="MBD2872445.1"/>
    </source>
</evidence>
<accession>A0A927CS21</accession>
<keyword evidence="2" id="KW-1185">Reference proteome</keyword>
<dbReference type="AlphaFoldDB" id="A0A927CS21"/>
<proteinExistence type="predicted"/>
<dbReference type="EMBL" id="JACXIY010000048">
    <property type="protein sequence ID" value="MBD2872445.1"/>
    <property type="molecule type" value="Genomic_DNA"/>
</dbReference>
<name>A0A927CS21_9BACL</name>
<reference evidence="1" key="1">
    <citation type="submission" date="2020-09" db="EMBL/GenBank/DDBJ databases">
        <title>A novel bacterium of genus Paenibacillus, isolated from South China Sea.</title>
        <authorList>
            <person name="Huang H."/>
            <person name="Mo K."/>
            <person name="Hu Y."/>
        </authorList>
    </citation>
    <scope>NUCLEOTIDE SEQUENCE</scope>
    <source>
        <strain evidence="1">IB182493</strain>
    </source>
</reference>
<gene>
    <name evidence="1" type="ORF">IDH41_28090</name>
</gene>
<evidence type="ECO:0000313" key="2">
    <source>
        <dbReference type="Proteomes" id="UP000632125"/>
    </source>
</evidence>